<evidence type="ECO:0000313" key="6">
    <source>
        <dbReference type="Proteomes" id="UP000435112"/>
    </source>
</evidence>
<evidence type="ECO:0000313" key="3">
    <source>
        <dbReference type="EMBL" id="KAE9283815.1"/>
    </source>
</evidence>
<evidence type="ECO:0000313" key="2">
    <source>
        <dbReference type="EMBL" id="KAE8974154.1"/>
    </source>
</evidence>
<dbReference type="AlphaFoldDB" id="A0A6A3H3K1"/>
<name>A0A6A3H3K1_9STRA</name>
<evidence type="ECO:0000313" key="5">
    <source>
        <dbReference type="Proteomes" id="UP000434957"/>
    </source>
</evidence>
<sequence length="300" mass="33581">MKISDLLWSPPEREIVARDSPVAGCAKPLAVVGLENGAASNVSKKSCFPSPATFTAVPDKKRKKRYYMSATQKRHHRDHEAFESRVLNLTLDINDLRQEVMRLLEYRDLQVTRLLLNRVRLGNELLKTVEGMMRGVKENSTAAPECRLARNITPQTNSARGLVGRGGVYEFVTRLDKARFSCVISSMQTVFAEDEESTTSEDTAAVHRVCGAGGCMVEVAGKFTFPFMHHLAILLFPHAAGDEMLLARVIGVRMTCPVRFFLYFNAQRELIRQVAQADMLPALREARPREIAILMNSSEV</sequence>
<dbReference type="Proteomes" id="UP000434957">
    <property type="component" value="Unassembled WGS sequence"/>
</dbReference>
<comment type="caution">
    <text evidence="1">The sequence shown here is derived from an EMBL/GenBank/DDBJ whole genome shotgun (WGS) entry which is preliminary data.</text>
</comment>
<accession>A0A6A3H3K1</accession>
<evidence type="ECO:0000313" key="4">
    <source>
        <dbReference type="Proteomes" id="UP000429607"/>
    </source>
</evidence>
<reference evidence="4 6" key="1">
    <citation type="submission" date="2018-09" db="EMBL/GenBank/DDBJ databases">
        <title>Genomic investigation of the strawberry pathogen Phytophthora fragariae indicates pathogenicity is determined by transcriptional variation in three key races.</title>
        <authorList>
            <person name="Adams T.M."/>
            <person name="Armitage A.D."/>
            <person name="Sobczyk M.K."/>
            <person name="Bates H.J."/>
            <person name="Dunwell J.M."/>
            <person name="Nellist C.F."/>
            <person name="Harrison R.J."/>
        </authorList>
    </citation>
    <scope>NUCLEOTIDE SEQUENCE [LARGE SCALE GENOMIC DNA]</scope>
    <source>
        <strain evidence="1 4">SCRP249</strain>
        <strain evidence="2 6">SCRP324</strain>
        <strain evidence="3 5">SCRP333</strain>
    </source>
</reference>
<evidence type="ECO:0000313" key="1">
    <source>
        <dbReference type="EMBL" id="KAE8964061.1"/>
    </source>
</evidence>
<dbReference type="EMBL" id="QXFV01005667">
    <property type="protein sequence ID" value="KAE8964061.1"/>
    <property type="molecule type" value="Genomic_DNA"/>
</dbReference>
<dbReference type="Proteomes" id="UP000429607">
    <property type="component" value="Unassembled WGS sequence"/>
</dbReference>
<organism evidence="1 4">
    <name type="scientific">Phytophthora rubi</name>
    <dbReference type="NCBI Taxonomy" id="129364"/>
    <lineage>
        <taxon>Eukaryota</taxon>
        <taxon>Sar</taxon>
        <taxon>Stramenopiles</taxon>
        <taxon>Oomycota</taxon>
        <taxon>Peronosporomycetes</taxon>
        <taxon>Peronosporales</taxon>
        <taxon>Peronosporaceae</taxon>
        <taxon>Phytophthora</taxon>
    </lineage>
</organism>
<dbReference type="OrthoDB" id="98632at2759"/>
<dbReference type="Proteomes" id="UP000435112">
    <property type="component" value="Unassembled WGS sequence"/>
</dbReference>
<gene>
    <name evidence="1" type="ORF">PR001_g29176</name>
    <name evidence="2" type="ORF">PR002_g25993</name>
    <name evidence="3" type="ORF">PR003_g27022</name>
</gene>
<proteinExistence type="predicted"/>
<keyword evidence="5" id="KW-1185">Reference proteome</keyword>
<protein>
    <submittedName>
        <fullName evidence="1">Uncharacterized protein</fullName>
    </submittedName>
</protein>
<dbReference type="EMBL" id="QXFT01003647">
    <property type="protein sequence ID" value="KAE9283815.1"/>
    <property type="molecule type" value="Genomic_DNA"/>
</dbReference>
<dbReference type="EMBL" id="QXFU01003594">
    <property type="protein sequence ID" value="KAE8974154.1"/>
    <property type="molecule type" value="Genomic_DNA"/>
</dbReference>